<dbReference type="EMBL" id="FQZX01000001">
    <property type="protein sequence ID" value="SHJ67262.1"/>
    <property type="molecule type" value="Genomic_DNA"/>
</dbReference>
<dbReference type="OrthoDB" id="1062680at2"/>
<dbReference type="RefSeq" id="WP_073241908.1">
    <property type="nucleotide sequence ID" value="NZ_FQZX01000001.1"/>
</dbReference>
<dbReference type="InterPro" id="IPR025345">
    <property type="entry name" value="DUF4249"/>
</dbReference>
<reference evidence="2" key="1">
    <citation type="submission" date="2016-11" db="EMBL/GenBank/DDBJ databases">
        <authorList>
            <person name="Varghese N."/>
            <person name="Submissions S."/>
        </authorList>
    </citation>
    <scope>NUCLEOTIDE SEQUENCE [LARGE SCALE GENOMIC DNA]</scope>
    <source>
        <strain evidence="2">DSM 16478</strain>
    </source>
</reference>
<dbReference type="Pfam" id="PF14054">
    <property type="entry name" value="DUF4249"/>
    <property type="match status" value="1"/>
</dbReference>
<protein>
    <recommendedName>
        <fullName evidence="3">DUF4249 domain-containing protein</fullName>
    </recommendedName>
</protein>
<dbReference type="STRING" id="228958.SAMN04488007_1061"/>
<organism evidence="1 2">
    <name type="scientific">Maribacter aquivivus</name>
    <dbReference type="NCBI Taxonomy" id="228958"/>
    <lineage>
        <taxon>Bacteria</taxon>
        <taxon>Pseudomonadati</taxon>
        <taxon>Bacteroidota</taxon>
        <taxon>Flavobacteriia</taxon>
        <taxon>Flavobacteriales</taxon>
        <taxon>Flavobacteriaceae</taxon>
        <taxon>Maribacter</taxon>
    </lineage>
</organism>
<dbReference type="AlphaFoldDB" id="A0A1M6L7U6"/>
<gene>
    <name evidence="1" type="ORF">SAMN04488007_1061</name>
</gene>
<proteinExistence type="predicted"/>
<sequence length="430" mass="48686">MKKELKWVFIIYTSLQISGCVEEFEPENITEVLDGALVVDARITDENKPQTILLTRTFSFDEIEPTPEIGAQVNIIDDLGGSIDFIENEPGNYSTIAAISLEQGRAYMLQITTADNVIYHSNKTTLPSRIELTELKTQRKFNNSENDGISITVSNSNNSSSANYFRYEYEETYKIIPPDYNPFIWDQVDYDFFCEDDDGWEVTVTSRNEPADICFGTNKSNNLIITSTSNLTTNDLENFEVRFIGSDNYAISHRYSILVKQYHHDINAASFFSSLEDFSSSESIFSNVQTGMLESNVSAKNSENAIVFGYFELSSYSEKRIFFNYEDFYPNEPLPPYIISCDVIREPALYPDGFHSTVIDGKIIVDRGSNSPLIEGIIAGQIGYIGDNENFLEPDDNGELSRAPFLVKPLGCIDCRKFGDNVIPNFWIEK</sequence>
<dbReference type="Proteomes" id="UP000184314">
    <property type="component" value="Unassembled WGS sequence"/>
</dbReference>
<name>A0A1M6L7U6_9FLAO</name>
<evidence type="ECO:0000313" key="2">
    <source>
        <dbReference type="Proteomes" id="UP000184314"/>
    </source>
</evidence>
<keyword evidence="2" id="KW-1185">Reference proteome</keyword>
<evidence type="ECO:0000313" key="1">
    <source>
        <dbReference type="EMBL" id="SHJ67262.1"/>
    </source>
</evidence>
<evidence type="ECO:0008006" key="3">
    <source>
        <dbReference type="Google" id="ProtNLM"/>
    </source>
</evidence>
<accession>A0A1M6L7U6</accession>